<dbReference type="InterPro" id="IPR006083">
    <property type="entry name" value="PRK/URK"/>
</dbReference>
<dbReference type="SUPFAM" id="SSF55186">
    <property type="entry name" value="ThrRS/AlaRS common domain"/>
    <property type="match status" value="1"/>
</dbReference>
<dbReference type="CDD" id="cd02028">
    <property type="entry name" value="UMPK_like"/>
    <property type="match status" value="1"/>
</dbReference>
<keyword evidence="5" id="KW-1185">Reference proteome</keyword>
<evidence type="ECO:0000313" key="2">
    <source>
        <dbReference type="EMBL" id="MCC2243054.1"/>
    </source>
</evidence>
<dbReference type="Proteomes" id="UP001209666">
    <property type="component" value="Unassembled WGS sequence"/>
</dbReference>
<dbReference type="Gene3D" id="3.40.50.300">
    <property type="entry name" value="P-loop containing nucleotide triphosphate hydrolases"/>
    <property type="match status" value="1"/>
</dbReference>
<dbReference type="SMART" id="SM00382">
    <property type="entry name" value="AAA"/>
    <property type="match status" value="1"/>
</dbReference>
<evidence type="ECO:0000313" key="3">
    <source>
        <dbReference type="EMBL" id="MCU6716519.1"/>
    </source>
</evidence>
<dbReference type="Proteomes" id="UP001198893">
    <property type="component" value="Unassembled WGS sequence"/>
</dbReference>
<comment type="caution">
    <text evidence="2">The sequence shown here is derived from an EMBL/GenBank/DDBJ whole genome shotgun (WGS) entry which is preliminary data.</text>
</comment>
<protein>
    <submittedName>
        <fullName evidence="2">Nucleoside kinase</fullName>
    </submittedName>
</protein>
<feature type="domain" description="AAA+ ATPase" evidence="1">
    <location>
        <begin position="298"/>
        <end position="459"/>
    </location>
</feature>
<sequence length="564" mass="64975">MGEVKCRINIHGNVREYVPETTYKQLAKEYQKQFPDDIVLVLVNNRLRELREKAESGNLTFITTADKDGRKAYRRSTALLMQKAVHNLYGEEKITVRIMHSIAQGYYCELKRNEEKNGASEQAEWVAVDEQMLRDLKQEMQRLVEADFPIEKHSLPTADAVELFRRLGMTDKERLFRYRRSSRVNIYELDHYKDYFYGYMVPSTGYLKYFDLTLYKEGFMLLFPGKDTRKVDIFVPSDKLYLTLEEASEWGHTMGVGTIGALNDAVSAGRIQEIILIQEALMEQKIGQLAEQIKEGHHKKFIMIAGPSSSGKTTFSHRLSIQLAAHGMKPHPVPLDDFYVDRDKTPKDADGKLDFECLEALDIDRFNNDMTSLLNGDATELPVFNFKTGKREEKGRMMQLGEEDVLVIEGIHGLNDRLSYSLPQESKFRIYISALTQLDIDEHNCLPTTDGRLIRRIVRDARTRATSARETIAMWDSVRRGEEKNIFPFQEGADVMFNSALIYELAVLKQYAEPLLFAIERDCPEYLEAKRLLKFLDYFLPVPADNINNNSIIREFIGGSCFNV</sequence>
<evidence type="ECO:0000259" key="1">
    <source>
        <dbReference type="SMART" id="SM00382"/>
    </source>
</evidence>
<gene>
    <name evidence="2" type="ORF">LKD47_12255</name>
    <name evidence="3" type="ORF">OCV43_04390</name>
</gene>
<accession>A0AAW4WQY0</accession>
<dbReference type="Gene3D" id="3.30.980.10">
    <property type="entry name" value="Threonyl-trna Synthetase, Chain A, domain 2"/>
    <property type="match status" value="1"/>
</dbReference>
<dbReference type="SUPFAM" id="SSF52540">
    <property type="entry name" value="P-loop containing nucleoside triphosphate hydrolases"/>
    <property type="match status" value="1"/>
</dbReference>
<dbReference type="Pfam" id="PF00485">
    <property type="entry name" value="PRK"/>
    <property type="match status" value="1"/>
</dbReference>
<organism evidence="2 4">
    <name type="scientific">Roseburia amylophila</name>
    <dbReference type="NCBI Taxonomy" id="2981794"/>
    <lineage>
        <taxon>Bacteria</taxon>
        <taxon>Bacillati</taxon>
        <taxon>Bacillota</taxon>
        <taxon>Clostridia</taxon>
        <taxon>Lachnospirales</taxon>
        <taxon>Lachnospiraceae</taxon>
        <taxon>Roseburia</taxon>
    </lineage>
</organism>
<keyword evidence="2" id="KW-0808">Transferase</keyword>
<dbReference type="InterPro" id="IPR018163">
    <property type="entry name" value="Thr/Ala-tRNA-synth_IIc_edit"/>
</dbReference>
<evidence type="ECO:0000313" key="4">
    <source>
        <dbReference type="Proteomes" id="UP001198893"/>
    </source>
</evidence>
<dbReference type="GO" id="GO:0005524">
    <property type="term" value="F:ATP binding"/>
    <property type="evidence" value="ECO:0007669"/>
    <property type="project" value="InterPro"/>
</dbReference>
<dbReference type="EMBL" id="JAOQKI010000005">
    <property type="protein sequence ID" value="MCU6716519.1"/>
    <property type="molecule type" value="Genomic_DNA"/>
</dbReference>
<reference evidence="3 5" key="1">
    <citation type="journal article" date="2021" name="ISME Commun">
        <title>Automated analysis of genomic sequences facilitates high-throughput and comprehensive description of bacteria.</title>
        <authorList>
            <person name="Hitch T.C.A."/>
        </authorList>
    </citation>
    <scope>NUCLEOTIDE SEQUENCE [LARGE SCALE GENOMIC DNA]</scope>
    <source>
        <strain evidence="3 5">Sanger_19</strain>
    </source>
</reference>
<dbReference type="InterPro" id="IPR003593">
    <property type="entry name" value="AAA+_ATPase"/>
</dbReference>
<evidence type="ECO:0000313" key="5">
    <source>
        <dbReference type="Proteomes" id="UP001209666"/>
    </source>
</evidence>
<reference evidence="3" key="3">
    <citation type="submission" date="2022-09" db="EMBL/GenBank/DDBJ databases">
        <authorList>
            <person name="Hitch T.C.A."/>
        </authorList>
    </citation>
    <scope>NUCLEOTIDE SEQUENCE</scope>
    <source>
        <strain evidence="3">Sanger_19</strain>
    </source>
</reference>
<proteinExistence type="predicted"/>
<reference evidence="2" key="2">
    <citation type="submission" date="2021-10" db="EMBL/GenBank/DDBJ databases">
        <title>Anaerobic single-cell dispensing facilitates the cultivation of human gut bacteria.</title>
        <authorList>
            <person name="Afrizal A."/>
        </authorList>
    </citation>
    <scope>NUCLEOTIDE SEQUENCE</scope>
    <source>
        <strain evidence="2">CLA-AA-H204</strain>
    </source>
</reference>
<dbReference type="PANTHER" id="PTHR10285">
    <property type="entry name" value="URIDINE KINASE"/>
    <property type="match status" value="1"/>
</dbReference>
<dbReference type="GO" id="GO:0016301">
    <property type="term" value="F:kinase activity"/>
    <property type="evidence" value="ECO:0007669"/>
    <property type="project" value="UniProtKB-KW"/>
</dbReference>
<dbReference type="EMBL" id="JAJEQW010000015">
    <property type="protein sequence ID" value="MCC2243054.1"/>
    <property type="molecule type" value="Genomic_DNA"/>
</dbReference>
<dbReference type="InterPro" id="IPR027417">
    <property type="entry name" value="P-loop_NTPase"/>
</dbReference>
<dbReference type="RefSeq" id="WP_022244028.1">
    <property type="nucleotide sequence ID" value="NZ_JAJEQW010000015.1"/>
</dbReference>
<keyword evidence="2" id="KW-0418">Kinase</keyword>
<dbReference type="AlphaFoldDB" id="A0AAW4WQY0"/>
<name>A0AAW4WQY0_9FIRM</name>